<comment type="subcellular location">
    <subcellularLocation>
        <location evidence="1">Membrane</location>
        <topology evidence="1">Multi-pass membrane protein</topology>
    </subcellularLocation>
</comment>
<feature type="transmembrane region" description="Helical" evidence="7">
    <location>
        <begin position="341"/>
        <end position="361"/>
    </location>
</feature>
<keyword evidence="4 7" id="KW-0812">Transmembrane</keyword>
<evidence type="ECO:0000256" key="1">
    <source>
        <dbReference type="ARBA" id="ARBA00004141"/>
    </source>
</evidence>
<evidence type="ECO:0000256" key="3">
    <source>
        <dbReference type="ARBA" id="ARBA00022448"/>
    </source>
</evidence>
<protein>
    <submittedName>
        <fullName evidence="8">Uracil permease</fullName>
    </submittedName>
</protein>
<feature type="transmembrane region" description="Helical" evidence="7">
    <location>
        <begin position="373"/>
        <end position="397"/>
    </location>
</feature>
<keyword evidence="3" id="KW-0813">Transport</keyword>
<evidence type="ECO:0000256" key="6">
    <source>
        <dbReference type="ARBA" id="ARBA00023136"/>
    </source>
</evidence>
<reference evidence="8 9" key="1">
    <citation type="journal article" date="2021" name="bioRxiv">
        <title>Unique metabolic strategies in Hadean analogues reveal hints for primordial physiology.</title>
        <authorList>
            <person name="Nobu M.K."/>
            <person name="Nakai R."/>
            <person name="Tamazawa S."/>
            <person name="Mori H."/>
            <person name="Toyoda A."/>
            <person name="Ijiri A."/>
            <person name="Suzuki S."/>
            <person name="Kurokawa K."/>
            <person name="Kamagata Y."/>
            <person name="Tamaki H."/>
        </authorList>
    </citation>
    <scope>NUCLEOTIDE SEQUENCE [LARGE SCALE GENOMIC DNA]</scope>
    <source>
        <strain evidence="8">BS525</strain>
    </source>
</reference>
<evidence type="ECO:0000256" key="7">
    <source>
        <dbReference type="SAM" id="Phobius"/>
    </source>
</evidence>
<feature type="transmembrane region" description="Helical" evidence="7">
    <location>
        <begin position="132"/>
        <end position="151"/>
    </location>
</feature>
<dbReference type="Proteomes" id="UP000811545">
    <property type="component" value="Unassembled WGS sequence"/>
</dbReference>
<dbReference type="PANTHER" id="PTHR42810:SF2">
    <property type="entry name" value="PURINE PERMEASE C1399.01C-RELATED"/>
    <property type="match status" value="1"/>
</dbReference>
<dbReference type="AlphaFoldDB" id="A0A9E2BEQ3"/>
<feature type="transmembrane region" description="Helical" evidence="7">
    <location>
        <begin position="303"/>
        <end position="329"/>
    </location>
</feature>
<evidence type="ECO:0000313" key="9">
    <source>
        <dbReference type="Proteomes" id="UP000811545"/>
    </source>
</evidence>
<evidence type="ECO:0000256" key="5">
    <source>
        <dbReference type="ARBA" id="ARBA00022989"/>
    </source>
</evidence>
<feature type="transmembrane region" description="Helical" evidence="7">
    <location>
        <begin position="197"/>
        <end position="215"/>
    </location>
</feature>
<gene>
    <name evidence="8" type="primary">uraA</name>
    <name evidence="8" type="ORF">DDT42_00080</name>
</gene>
<dbReference type="InterPro" id="IPR006043">
    <property type="entry name" value="NCS2"/>
</dbReference>
<feature type="transmembrane region" description="Helical" evidence="7">
    <location>
        <begin position="107"/>
        <end position="126"/>
    </location>
</feature>
<evidence type="ECO:0000256" key="4">
    <source>
        <dbReference type="ARBA" id="ARBA00022692"/>
    </source>
</evidence>
<dbReference type="GO" id="GO:0005886">
    <property type="term" value="C:plasma membrane"/>
    <property type="evidence" value="ECO:0007669"/>
    <property type="project" value="TreeGrafter"/>
</dbReference>
<accession>A0A9E2BEQ3</accession>
<comment type="caution">
    <text evidence="8">The sequence shown here is derived from an EMBL/GenBank/DDBJ whole genome shotgun (WGS) entry which is preliminary data.</text>
</comment>
<comment type="similarity">
    <text evidence="2">Belongs to the nucleobase:cation symporter-2 (NCS2) (TC 2.A.40) family.</text>
</comment>
<organism evidence="8 9">
    <name type="scientific">Psychracetigena formicireducens</name>
    <dbReference type="NCBI Taxonomy" id="2986056"/>
    <lineage>
        <taxon>Bacteria</taxon>
        <taxon>Bacillati</taxon>
        <taxon>Candidatus Lithacetigenota</taxon>
        <taxon>Candidatus Psychracetigena</taxon>
    </lineage>
</organism>
<keyword evidence="5 7" id="KW-1133">Transmembrane helix</keyword>
<feature type="transmembrane region" description="Helical" evidence="7">
    <location>
        <begin position="158"/>
        <end position="177"/>
    </location>
</feature>
<evidence type="ECO:0000313" key="8">
    <source>
        <dbReference type="EMBL" id="MBT9144248.1"/>
    </source>
</evidence>
<feature type="transmembrane region" description="Helical" evidence="7">
    <location>
        <begin position="279"/>
        <end position="297"/>
    </location>
</feature>
<dbReference type="GO" id="GO:0042907">
    <property type="term" value="F:xanthine transmembrane transporter activity"/>
    <property type="evidence" value="ECO:0007669"/>
    <property type="project" value="TreeGrafter"/>
</dbReference>
<dbReference type="PANTHER" id="PTHR42810">
    <property type="entry name" value="PURINE PERMEASE C1399.01C-RELATED"/>
    <property type="match status" value="1"/>
</dbReference>
<proteinExistence type="inferred from homology"/>
<keyword evidence="6 7" id="KW-0472">Membrane</keyword>
<feature type="transmembrane region" description="Helical" evidence="7">
    <location>
        <begin position="77"/>
        <end position="95"/>
    </location>
</feature>
<evidence type="ECO:0000256" key="2">
    <source>
        <dbReference type="ARBA" id="ARBA00008821"/>
    </source>
</evidence>
<dbReference type="EMBL" id="QLTW01000002">
    <property type="protein sequence ID" value="MBT9144248.1"/>
    <property type="molecule type" value="Genomic_DNA"/>
</dbReference>
<name>A0A9E2BEQ3_PSYF1</name>
<sequence>MIKTAFVSLQLLVVAYSGIVFISTAMGVPTNLSLLGAGVSTFIMFFVGKGKVPVFMGVSFAYIALISSIRIELLTGGVAFAVMISAIAYFAMSFLIKLVGLYRIPKYFPPVVIGPIIVLVGLTLLPDISVKVSADLTLSLITILSIVALSYRKETRPYSLLLGIVVGVIAGFFRGNIDLTRFINAPMFSIPEFVYPTFQLRAFLWIIPGAIAAMIDHIGQVFAVSQVVEKDVFIEPGLSNTLLGNGIANLIVGLVGSPPVTPYGQITGSMALLDEKKTLPILIAAGLTILLAFSGKLEALVGAIPFSVLNSLLMVTVGLIIVLGFKIMITGDVDFSQAKNLIIPVVIIGLGLMPGGILVFGEGALEGTGVYFGGYKVSILALASFTGVLLNLLFVLLEDFIAKRGK</sequence>
<dbReference type="Pfam" id="PF00860">
    <property type="entry name" value="Xan_ur_permease"/>
    <property type="match status" value="1"/>
</dbReference>